<evidence type="ECO:0000256" key="5">
    <source>
        <dbReference type="SAM" id="Phobius"/>
    </source>
</evidence>
<dbReference type="GO" id="GO:0008233">
    <property type="term" value="F:peptidase activity"/>
    <property type="evidence" value="ECO:0007669"/>
    <property type="project" value="UniProtKB-KW"/>
</dbReference>
<dbReference type="InterPro" id="IPR035952">
    <property type="entry name" value="Rhomboid-like_sf"/>
</dbReference>
<feature type="transmembrane region" description="Helical" evidence="5">
    <location>
        <begin position="152"/>
        <end position="173"/>
    </location>
</feature>
<keyword evidence="2 5" id="KW-0812">Transmembrane</keyword>
<gene>
    <name evidence="7" type="ORF">ACFO3G_00315</name>
</gene>
<keyword evidence="8" id="KW-1185">Reference proteome</keyword>
<keyword evidence="7" id="KW-0645">Protease</keyword>
<evidence type="ECO:0000256" key="4">
    <source>
        <dbReference type="ARBA" id="ARBA00023136"/>
    </source>
</evidence>
<dbReference type="InterPro" id="IPR022764">
    <property type="entry name" value="Peptidase_S54_rhomboid_dom"/>
</dbReference>
<keyword evidence="7" id="KW-0378">Hydrolase</keyword>
<feature type="transmembrane region" description="Helical" evidence="5">
    <location>
        <begin position="114"/>
        <end position="140"/>
    </location>
</feature>
<dbReference type="PANTHER" id="PTHR43066">
    <property type="entry name" value="RHOMBOID-RELATED PROTEIN"/>
    <property type="match status" value="1"/>
</dbReference>
<organism evidence="7 8">
    <name type="scientific">Falsiporphyromonas endometrii</name>
    <dbReference type="NCBI Taxonomy" id="1387297"/>
    <lineage>
        <taxon>Bacteria</taxon>
        <taxon>Pseudomonadati</taxon>
        <taxon>Bacteroidota</taxon>
        <taxon>Bacteroidia</taxon>
        <taxon>Bacteroidales</taxon>
        <taxon>Porphyromonadaceae</taxon>
        <taxon>Falsiporphyromonas</taxon>
    </lineage>
</organism>
<protein>
    <submittedName>
        <fullName evidence="7">Rhomboid family intramembrane serine protease</fullName>
        <ecNumber evidence="7">3.4.21.-</ecNumber>
    </submittedName>
</protein>
<evidence type="ECO:0000256" key="2">
    <source>
        <dbReference type="ARBA" id="ARBA00022692"/>
    </source>
</evidence>
<proteinExistence type="predicted"/>
<feature type="transmembrane region" description="Helical" evidence="5">
    <location>
        <begin position="179"/>
        <end position="199"/>
    </location>
</feature>
<dbReference type="EC" id="3.4.21.-" evidence="7"/>
<dbReference type="EMBL" id="JBHSGO010000005">
    <property type="protein sequence ID" value="MFC4665080.1"/>
    <property type="molecule type" value="Genomic_DNA"/>
</dbReference>
<evidence type="ECO:0000256" key="3">
    <source>
        <dbReference type="ARBA" id="ARBA00022989"/>
    </source>
</evidence>
<keyword evidence="3 5" id="KW-1133">Transmembrane helix</keyword>
<feature type="transmembrane region" description="Helical" evidence="5">
    <location>
        <begin position="89"/>
        <end position="108"/>
    </location>
</feature>
<evidence type="ECO:0000259" key="6">
    <source>
        <dbReference type="Pfam" id="PF01694"/>
    </source>
</evidence>
<feature type="transmembrane region" description="Helical" evidence="5">
    <location>
        <begin position="7"/>
        <end position="25"/>
    </location>
</feature>
<dbReference type="Gene3D" id="1.20.1540.10">
    <property type="entry name" value="Rhomboid-like"/>
    <property type="match status" value="1"/>
</dbReference>
<evidence type="ECO:0000256" key="1">
    <source>
        <dbReference type="ARBA" id="ARBA00004141"/>
    </source>
</evidence>
<dbReference type="GO" id="GO:0006508">
    <property type="term" value="P:proteolysis"/>
    <property type="evidence" value="ECO:0007669"/>
    <property type="project" value="UniProtKB-KW"/>
</dbReference>
<evidence type="ECO:0000313" key="8">
    <source>
        <dbReference type="Proteomes" id="UP001596020"/>
    </source>
</evidence>
<evidence type="ECO:0000313" key="7">
    <source>
        <dbReference type="EMBL" id="MFC4665080.1"/>
    </source>
</evidence>
<keyword evidence="4 5" id="KW-0472">Membrane</keyword>
<sequence>MTTARFAANVVIVVSVVLSFGVWGLQRVFPMSGIVDWLGLSPDYYNFVRHIWALVIYVFVHNDIFHLSINMLLVYIFTDKFFRVEPSKIFFMIFFVGGVMGGVFYVLGYQLLHVFGIVCAPSILLGSSAAAISLYLYGVFSYNPTLSAKMTFYLRALAVVYISFTVLSLLYSIWIGKPSLSDCAHLGGVQAGLMIAFYARKNRIKAYHEMRLIHCLESRTHILNKLTRSGYDSLTKEEKATLLTMKDFPHKNANLE</sequence>
<comment type="caution">
    <text evidence="7">The sequence shown here is derived from an EMBL/GenBank/DDBJ whole genome shotgun (WGS) entry which is preliminary data.</text>
</comment>
<dbReference type="PANTHER" id="PTHR43066:SF11">
    <property type="entry name" value="PEPTIDASE S54 RHOMBOID DOMAIN-CONTAINING PROTEIN"/>
    <property type="match status" value="1"/>
</dbReference>
<dbReference type="SUPFAM" id="SSF144091">
    <property type="entry name" value="Rhomboid-like"/>
    <property type="match status" value="1"/>
</dbReference>
<feature type="transmembrane region" description="Helical" evidence="5">
    <location>
        <begin position="51"/>
        <end position="77"/>
    </location>
</feature>
<comment type="subcellular location">
    <subcellularLocation>
        <location evidence="1">Membrane</location>
        <topology evidence="1">Multi-pass membrane protein</topology>
    </subcellularLocation>
</comment>
<dbReference type="Pfam" id="PF01694">
    <property type="entry name" value="Rhomboid"/>
    <property type="match status" value="1"/>
</dbReference>
<dbReference type="Proteomes" id="UP001596020">
    <property type="component" value="Unassembled WGS sequence"/>
</dbReference>
<reference evidence="8" key="1">
    <citation type="journal article" date="2019" name="Int. J. Syst. Evol. Microbiol.">
        <title>The Global Catalogue of Microorganisms (GCM) 10K type strain sequencing project: providing services to taxonomists for standard genome sequencing and annotation.</title>
        <authorList>
            <consortium name="The Broad Institute Genomics Platform"/>
            <consortium name="The Broad Institute Genome Sequencing Center for Infectious Disease"/>
            <person name="Wu L."/>
            <person name="Ma J."/>
        </authorList>
    </citation>
    <scope>NUCLEOTIDE SEQUENCE [LARGE SCALE GENOMIC DNA]</scope>
    <source>
        <strain evidence="8">CGMCC 4.7357</strain>
    </source>
</reference>
<accession>A0ABV9K4L2</accession>
<name>A0ABV9K4L2_9PORP</name>
<feature type="domain" description="Peptidase S54 rhomboid" evidence="6">
    <location>
        <begin position="50"/>
        <end position="200"/>
    </location>
</feature>